<gene>
    <name evidence="1" type="ORF">HPB50_002392</name>
</gene>
<evidence type="ECO:0000313" key="2">
    <source>
        <dbReference type="Proteomes" id="UP000821845"/>
    </source>
</evidence>
<protein>
    <submittedName>
        <fullName evidence="1">Uncharacterized protein</fullName>
    </submittedName>
</protein>
<comment type="caution">
    <text evidence="1">The sequence shown here is derived from an EMBL/GenBank/DDBJ whole genome shotgun (WGS) entry which is preliminary data.</text>
</comment>
<dbReference type="EMBL" id="CM023488">
    <property type="protein sequence ID" value="KAH6923570.1"/>
    <property type="molecule type" value="Genomic_DNA"/>
</dbReference>
<keyword evidence="2" id="KW-1185">Reference proteome</keyword>
<accession>A0ACB7RN09</accession>
<proteinExistence type="predicted"/>
<evidence type="ECO:0000313" key="1">
    <source>
        <dbReference type="EMBL" id="KAH6923570.1"/>
    </source>
</evidence>
<name>A0ACB7RN09_HYAAI</name>
<sequence>MHGMRVWSEIFPCTDPCGAHARAGPGPVENYSGGRRLKYRRGAIMSVEHGGGQPLNILKVEGRSIELDEHALARLLLDERVKDTPVVVLAVVGAFRKGKSFLMCFLLQFLRSIGRAEWLGDRDAPLEGFEWRGGSDRQTKGIMLWSEVFLVRNSVGEELAVLLMDTQGTFDCQSSKAVHSSIFSLSAMISSVLVYNVSQNIQEDDLEHLKDFVSYGTQLVQRHSSTSAERLLFLVRDWQSPYEKPYGLEGGKRLLESRLEVAPRQDEELKKLREEIKDCFKRIQCFLMPHPGLQVTEQSFDGRLSDINDKFIAYLLELVPLLLEPDNLAPKEINGRKITCQELMSYIKVYVNAHKRGLLQDPSSMVEATYMASCRAAMEKALDYYTTSMMTVWQWTPGDVDRETMRGHHNKFLEVALEKFEAAPKMGGQEYSQAYSEKLKEVVHGIMTTGLAAGAIALAVVELPIVAIALGAAGAASLSGHFIQVLVEQHLAKRKKKSRQEKSSMAAETAEWVGASTVNDDDEAQLLKATDDGAGQVSTEQPVSEVTSHEPPCTVAQELLSDLDDCASVLSMEFPEYENAALGPPDANSDSDEEHTERNVPQTASTSRRRLRHHVPVGAFSYRHRRERARPHVPATTFVTKTDVARIYIARSTRELHPDTRVAAGTVPDPCPTKAWLAATDRYCCASASAATYHTAEQLHRLTGRGSPLCADCAGEETLEHLLRFPNVYAQRQVLLAAYRRLGLPRSTVEHLFPACARSSAGRALTTLLEFIEAAGRRGRF</sequence>
<reference evidence="1" key="1">
    <citation type="submission" date="2020-05" db="EMBL/GenBank/DDBJ databases">
        <title>Large-scale comparative analyses of tick genomes elucidate their genetic diversity and vector capacities.</title>
        <authorList>
            <person name="Jia N."/>
            <person name="Wang J."/>
            <person name="Shi W."/>
            <person name="Du L."/>
            <person name="Sun Y."/>
            <person name="Zhan W."/>
            <person name="Jiang J."/>
            <person name="Wang Q."/>
            <person name="Zhang B."/>
            <person name="Ji P."/>
            <person name="Sakyi L.B."/>
            <person name="Cui X."/>
            <person name="Yuan T."/>
            <person name="Jiang B."/>
            <person name="Yang W."/>
            <person name="Lam T.T.-Y."/>
            <person name="Chang Q."/>
            <person name="Ding S."/>
            <person name="Wang X."/>
            <person name="Zhu J."/>
            <person name="Ruan X."/>
            <person name="Zhao L."/>
            <person name="Wei J."/>
            <person name="Que T."/>
            <person name="Du C."/>
            <person name="Cheng J."/>
            <person name="Dai P."/>
            <person name="Han X."/>
            <person name="Huang E."/>
            <person name="Gao Y."/>
            <person name="Liu J."/>
            <person name="Shao H."/>
            <person name="Ye R."/>
            <person name="Li L."/>
            <person name="Wei W."/>
            <person name="Wang X."/>
            <person name="Wang C."/>
            <person name="Yang T."/>
            <person name="Huo Q."/>
            <person name="Li W."/>
            <person name="Guo W."/>
            <person name="Chen H."/>
            <person name="Zhou L."/>
            <person name="Ni X."/>
            <person name="Tian J."/>
            <person name="Zhou Y."/>
            <person name="Sheng Y."/>
            <person name="Liu T."/>
            <person name="Pan Y."/>
            <person name="Xia L."/>
            <person name="Li J."/>
            <person name="Zhao F."/>
            <person name="Cao W."/>
        </authorList>
    </citation>
    <scope>NUCLEOTIDE SEQUENCE</scope>
    <source>
        <strain evidence="1">Hyas-2018</strain>
    </source>
</reference>
<organism evidence="1 2">
    <name type="scientific">Hyalomma asiaticum</name>
    <name type="common">Tick</name>
    <dbReference type="NCBI Taxonomy" id="266040"/>
    <lineage>
        <taxon>Eukaryota</taxon>
        <taxon>Metazoa</taxon>
        <taxon>Ecdysozoa</taxon>
        <taxon>Arthropoda</taxon>
        <taxon>Chelicerata</taxon>
        <taxon>Arachnida</taxon>
        <taxon>Acari</taxon>
        <taxon>Parasitiformes</taxon>
        <taxon>Ixodida</taxon>
        <taxon>Ixodoidea</taxon>
        <taxon>Ixodidae</taxon>
        <taxon>Hyalomminae</taxon>
        <taxon>Hyalomma</taxon>
    </lineage>
</organism>
<dbReference type="Proteomes" id="UP000821845">
    <property type="component" value="Chromosome 8"/>
</dbReference>